<evidence type="ECO:0000313" key="1">
    <source>
        <dbReference type="EMBL" id="AMJ80905.1"/>
    </source>
</evidence>
<name>A0AAC9F7T3_9ALTE</name>
<accession>A0AAC9F7T3</accession>
<proteinExistence type="predicted"/>
<dbReference type="EMBL" id="CP013929">
    <property type="protein sequence ID" value="AMJ80905.1"/>
    <property type="molecule type" value="Genomic_DNA"/>
</dbReference>
<dbReference type="RefSeq" id="WP_015068727.1">
    <property type="nucleotide sequence ID" value="NZ_CP013929.1"/>
</dbReference>
<geneLocation type="plasmid" evidence="1 2">
    <name>pAMEDUM8_300</name>
</geneLocation>
<sequence length="416" mass="46638">MELFSKKRTVVAIALSFTLGACGGGSDDTSDTLNENESYVETDSGGQVIVENPQGEIKTDGEVNSFAKISTLTGKHEYLGELAVTCSNDSSNYFETDKVVVFGSANLPVDDFKTAAALVEHQVEEVPQIFGTNWADYKSQRRNIAKFAIDNFVENYGDLPSAQSSLPSNYSDMSENEKAALAWDVYISGDNEKRLELVLEASNYAGYGWTADDVSHEGKVKVCLHEESNNSYIEAFYTGISLQAPSISIPDEYNQLIRKGLVQMMQESLSHSVHGNPLPLWYSEGQARYSGGLEVAERFEHEEVDVPMFVDAEDEYGMDSEFLELHYGMAFRYLFNTVDFEERMSLFNIVNVMAKDPSIYTQEGLPEGYDFEPGETSGLESAAFIKAWDEQYIIDEDFNDLTYNRFKHSYHQLLSQ</sequence>
<reference evidence="1 2" key="1">
    <citation type="submission" date="2015-12" db="EMBL/GenBank/DDBJ databases">
        <title>Intraspecies pangenome expansion in the marine bacterium Alteromonas.</title>
        <authorList>
            <person name="Lopez-Perez M."/>
            <person name="Rodriguez-Valera F."/>
        </authorList>
    </citation>
    <scope>NUCLEOTIDE SEQUENCE [LARGE SCALE GENOMIC DNA]</scope>
    <source>
        <strain evidence="1 2">UM8</strain>
        <plasmid evidence="1 2">pAMEDUM8_300</plasmid>
    </source>
</reference>
<keyword evidence="1" id="KW-0614">Plasmid</keyword>
<gene>
    <name evidence="1" type="ORF">AV942_21235</name>
</gene>
<protein>
    <submittedName>
        <fullName evidence="1">Uncharacterized protein</fullName>
    </submittedName>
</protein>
<dbReference type="Proteomes" id="UP000061468">
    <property type="component" value="Plasmid pAMEDUM8_300"/>
</dbReference>
<organism evidence="1 2">
    <name type="scientific">Alteromonas mediterranea</name>
    <dbReference type="NCBI Taxonomy" id="314275"/>
    <lineage>
        <taxon>Bacteria</taxon>
        <taxon>Pseudomonadati</taxon>
        <taxon>Pseudomonadota</taxon>
        <taxon>Gammaproteobacteria</taxon>
        <taxon>Alteromonadales</taxon>
        <taxon>Alteromonadaceae</taxon>
        <taxon>Alteromonas/Salinimonas group</taxon>
        <taxon>Alteromonas</taxon>
    </lineage>
</organism>
<dbReference type="PROSITE" id="PS51257">
    <property type="entry name" value="PROKAR_LIPOPROTEIN"/>
    <property type="match status" value="1"/>
</dbReference>
<dbReference type="AlphaFoldDB" id="A0AAC9F7T3"/>
<evidence type="ECO:0000313" key="2">
    <source>
        <dbReference type="Proteomes" id="UP000061468"/>
    </source>
</evidence>